<dbReference type="InterPro" id="IPR000055">
    <property type="entry name" value="Restrct_endonuc_typeI_TRD"/>
</dbReference>
<evidence type="ECO:0000259" key="4">
    <source>
        <dbReference type="Pfam" id="PF01420"/>
    </source>
</evidence>
<keyword evidence="5" id="KW-0255">Endonuclease</keyword>
<keyword evidence="3" id="KW-0238">DNA-binding</keyword>
<dbReference type="Pfam" id="PF01420">
    <property type="entry name" value="Methylase_S"/>
    <property type="match status" value="2"/>
</dbReference>
<feature type="domain" description="Type I restriction modification DNA specificity" evidence="4">
    <location>
        <begin position="271"/>
        <end position="422"/>
    </location>
</feature>
<keyword evidence="5" id="KW-0540">Nuclease</keyword>
<reference evidence="5" key="1">
    <citation type="submission" date="2023-07" db="EMBL/GenBank/DDBJ databases">
        <title>Genome content predicts the carbon catabolic preferences of heterotrophic bacteria.</title>
        <authorList>
            <person name="Gralka M."/>
        </authorList>
    </citation>
    <scope>NUCLEOTIDE SEQUENCE</scope>
    <source>
        <strain evidence="5">5G01</strain>
    </source>
</reference>
<dbReference type="InterPro" id="IPR044946">
    <property type="entry name" value="Restrct_endonuc_typeI_TRD_sf"/>
</dbReference>
<keyword evidence="5" id="KW-0378">Hydrolase</keyword>
<sequence length="456" mass="52106">MDTPYSPYPKYKDTRIDWLGNIPEHWSTSKLRYMFSFGKGLPITKENLQDSGIPCLNYGEVHSKYGFEVDPSKHPLKFVGEEYLKSSPSALLEKGDIVFADTSEDIEGSGNFTQLISNHTIFAGYHTIIARPKDRTNSRFYAYLLDSQELRTQVRHAVKGVKVFSVTQAILRGIDIWLPDAIEQSKIANFLDHETAKIDTLIDKQQQLIKLLKEKRQAVISHAVTKGLNPNAPMKDSGVEWLGEVPVHWKSAKLKYLTDVIVDGAHFTPTYVEEGVPFLRVTDIQSEEVDLGRIKFIPKNEHEVLIQRCKPEKGDLLLSKNGTIGVPKVIDWDWEFSIFVSLCLIKFNHRLNSEYAYFYFMTHQIHEQIFGMIKQSTVINLHLDKIQDFYFSVPPIDEQECIVENLRDRLKTFDDLISKANKSISLSKERRTALISAAVTGKIDVRNFKAGDTHVV</sequence>
<dbReference type="Gene3D" id="1.10.287.1120">
    <property type="entry name" value="Bipartite methylase S protein"/>
    <property type="match status" value="1"/>
</dbReference>
<dbReference type="GO" id="GO:0004519">
    <property type="term" value="F:endonuclease activity"/>
    <property type="evidence" value="ECO:0007669"/>
    <property type="project" value="UniProtKB-KW"/>
</dbReference>
<dbReference type="Gene3D" id="3.90.220.20">
    <property type="entry name" value="DNA methylase specificity domains"/>
    <property type="match status" value="2"/>
</dbReference>
<proteinExistence type="inferred from homology"/>
<keyword evidence="2" id="KW-0680">Restriction system</keyword>
<organism evidence="5 6">
    <name type="scientific">Neptunomonas phycophila</name>
    <dbReference type="NCBI Taxonomy" id="1572645"/>
    <lineage>
        <taxon>Bacteria</taxon>
        <taxon>Pseudomonadati</taxon>
        <taxon>Pseudomonadota</taxon>
        <taxon>Gammaproteobacteria</taxon>
        <taxon>Oceanospirillales</taxon>
        <taxon>Oceanospirillaceae</taxon>
        <taxon>Neptunomonas</taxon>
    </lineage>
</organism>
<dbReference type="GO" id="GO:0016787">
    <property type="term" value="F:hydrolase activity"/>
    <property type="evidence" value="ECO:0007669"/>
    <property type="project" value="UniProtKB-KW"/>
</dbReference>
<evidence type="ECO:0000256" key="1">
    <source>
        <dbReference type="ARBA" id="ARBA00010923"/>
    </source>
</evidence>
<accession>A0ABT9EQT0</accession>
<gene>
    <name evidence="5" type="ORF">Q8W30_02445</name>
</gene>
<dbReference type="InterPro" id="IPR052021">
    <property type="entry name" value="Type-I_RS_S_subunit"/>
</dbReference>
<protein>
    <submittedName>
        <fullName evidence="5">Restriction endonuclease subunit S</fullName>
        <ecNumber evidence="5">3.1.21.-</ecNumber>
    </submittedName>
</protein>
<dbReference type="PANTHER" id="PTHR30408:SF12">
    <property type="entry name" value="TYPE I RESTRICTION ENZYME MJAVIII SPECIFICITY SUBUNIT"/>
    <property type="match status" value="1"/>
</dbReference>
<feature type="domain" description="Type I restriction modification DNA specificity" evidence="4">
    <location>
        <begin position="23"/>
        <end position="207"/>
    </location>
</feature>
<name>A0ABT9EQT0_9GAMM</name>
<evidence type="ECO:0000256" key="3">
    <source>
        <dbReference type="ARBA" id="ARBA00023125"/>
    </source>
</evidence>
<dbReference type="EMBL" id="JAUYVO010000001">
    <property type="protein sequence ID" value="MDP2521419.1"/>
    <property type="molecule type" value="Genomic_DNA"/>
</dbReference>
<dbReference type="RefSeq" id="WP_305450122.1">
    <property type="nucleotide sequence ID" value="NZ_JAUYVO010000001.1"/>
</dbReference>
<dbReference type="Proteomes" id="UP001177341">
    <property type="component" value="Unassembled WGS sequence"/>
</dbReference>
<comment type="caution">
    <text evidence="5">The sequence shown here is derived from an EMBL/GenBank/DDBJ whole genome shotgun (WGS) entry which is preliminary data.</text>
</comment>
<comment type="similarity">
    <text evidence="1">Belongs to the type-I restriction system S methylase family.</text>
</comment>
<evidence type="ECO:0000256" key="2">
    <source>
        <dbReference type="ARBA" id="ARBA00022747"/>
    </source>
</evidence>
<evidence type="ECO:0000313" key="6">
    <source>
        <dbReference type="Proteomes" id="UP001177341"/>
    </source>
</evidence>
<dbReference type="SUPFAM" id="SSF116734">
    <property type="entry name" value="DNA methylase specificity domain"/>
    <property type="match status" value="2"/>
</dbReference>
<evidence type="ECO:0000313" key="5">
    <source>
        <dbReference type="EMBL" id="MDP2521419.1"/>
    </source>
</evidence>
<dbReference type="EC" id="3.1.21.-" evidence="5"/>
<dbReference type="PANTHER" id="PTHR30408">
    <property type="entry name" value="TYPE-1 RESTRICTION ENZYME ECOKI SPECIFICITY PROTEIN"/>
    <property type="match status" value="1"/>
</dbReference>
<keyword evidence="6" id="KW-1185">Reference proteome</keyword>